<reference evidence="22" key="2">
    <citation type="submission" date="2025-08" db="UniProtKB">
        <authorList>
            <consortium name="Ensembl"/>
        </authorList>
    </citation>
    <scope>IDENTIFICATION</scope>
</reference>
<comment type="similarity">
    <text evidence="4">Belongs to the dynein light chain Tctex-type family.</text>
</comment>
<dbReference type="InterPro" id="IPR005334">
    <property type="entry name" value="Tctex-1-like"/>
</dbReference>
<dbReference type="InterPro" id="IPR038586">
    <property type="entry name" value="Tctex-1-like_sf"/>
</dbReference>
<evidence type="ECO:0000313" key="23">
    <source>
        <dbReference type="Proteomes" id="UP001501940"/>
    </source>
</evidence>
<dbReference type="GO" id="GO:0007018">
    <property type="term" value="P:microtubule-based movement"/>
    <property type="evidence" value="ECO:0007669"/>
    <property type="project" value="TreeGrafter"/>
</dbReference>
<evidence type="ECO:0000256" key="16">
    <source>
        <dbReference type="ARBA" id="ARBA00023242"/>
    </source>
</evidence>
<evidence type="ECO:0000256" key="17">
    <source>
        <dbReference type="ARBA" id="ARBA00023306"/>
    </source>
</evidence>
<evidence type="ECO:0000256" key="4">
    <source>
        <dbReference type="ARBA" id="ARBA00005361"/>
    </source>
</evidence>
<evidence type="ECO:0000256" key="8">
    <source>
        <dbReference type="ARBA" id="ARBA00022618"/>
    </source>
</evidence>
<evidence type="ECO:0000256" key="15">
    <source>
        <dbReference type="ARBA" id="ARBA00023212"/>
    </source>
</evidence>
<evidence type="ECO:0000256" key="12">
    <source>
        <dbReference type="ARBA" id="ARBA00023017"/>
    </source>
</evidence>
<keyword evidence="16" id="KW-0539">Nucleus</keyword>
<evidence type="ECO:0000256" key="14">
    <source>
        <dbReference type="ARBA" id="ARBA00023175"/>
    </source>
</evidence>
<keyword evidence="11" id="KW-0995">Kinetochore</keyword>
<keyword evidence="6" id="KW-0158">Chromosome</keyword>
<evidence type="ECO:0000256" key="3">
    <source>
        <dbReference type="ARBA" id="ARBA00004629"/>
    </source>
</evidence>
<dbReference type="GO" id="GO:0000776">
    <property type="term" value="C:kinetochore"/>
    <property type="evidence" value="ECO:0007669"/>
    <property type="project" value="UniProtKB-KW"/>
</dbReference>
<keyword evidence="15" id="KW-0206">Cytoskeleton</keyword>
<evidence type="ECO:0000256" key="7">
    <source>
        <dbReference type="ARBA" id="ARBA00022490"/>
    </source>
</evidence>
<dbReference type="GO" id="GO:0005634">
    <property type="term" value="C:nucleus"/>
    <property type="evidence" value="ECO:0007669"/>
    <property type="project" value="UniProtKB-SubCell"/>
</dbReference>
<keyword evidence="10" id="KW-0498">Mitosis</keyword>
<dbReference type="GO" id="GO:0005868">
    <property type="term" value="C:cytoplasmic dynein complex"/>
    <property type="evidence" value="ECO:0007669"/>
    <property type="project" value="TreeGrafter"/>
</dbReference>
<proteinExistence type="inferred from homology"/>
<dbReference type="Proteomes" id="UP001501940">
    <property type="component" value="Chromosome 24"/>
</dbReference>
<dbReference type="GeneTree" id="ENSGT00940000155009"/>
<keyword evidence="17" id="KW-0131">Cell cycle</keyword>
<keyword evidence="18" id="KW-0137">Centromere</keyword>
<comment type="subunit">
    <text evidence="21">Homodimer. The cytoplasmic dynein 1 complex consists of two catalytic heavy chains (HCs) and a number of non-catalytic subunits presented by intermediate chains (ICs), light intermediate chains (LICs) and light chains (LCs); the composition seems to vary in respect to the IC, LIC and LC composition. The heavy chain homodimer serves as a scaffold for the probable homodimeric assembly of the respective non-catalytic subunits. The ICs and LICs bind directly to the HC dimer and the LCs assemble on the IC dimer. DYNLT1 and DYNLT3 compete for association with dynein IC (DYNC1I1 or DYNC1I2). Self-associates. Interacts with DYNC1I1 and DYNC1I2. Interacts with BUB3. Interacts with SATB1 in nucleus to form complex with matrix attachment regions (MARs) of DNA.</text>
</comment>
<dbReference type="Gene3D" id="3.30.1140.40">
    <property type="entry name" value="Tctex-1"/>
    <property type="match status" value="1"/>
</dbReference>
<dbReference type="Ensembl" id="ENSAOCT00000063808.1">
    <property type="protein sequence ID" value="ENSAOCP00000067458.1"/>
    <property type="gene ID" value="ENSAOCG00000033069.1"/>
</dbReference>
<evidence type="ECO:0000256" key="10">
    <source>
        <dbReference type="ARBA" id="ARBA00022776"/>
    </source>
</evidence>
<keyword evidence="13" id="KW-0944">Nitration</keyword>
<keyword evidence="12" id="KW-0243">Dynein</keyword>
<evidence type="ECO:0000256" key="18">
    <source>
        <dbReference type="ARBA" id="ARBA00023328"/>
    </source>
</evidence>
<name>A0AAQ5ZN12_AMPOC</name>
<comment type="subcellular location">
    <subcellularLocation>
        <location evidence="3">Chromosome</location>
        <location evidence="3">Centromere</location>
        <location evidence="3">Kinetochore</location>
    </subcellularLocation>
    <subcellularLocation>
        <location evidence="2">Cytoplasm</location>
        <location evidence="2">Cytoskeleton</location>
    </subcellularLocation>
    <subcellularLocation>
        <location evidence="1">Nucleus</location>
    </subcellularLocation>
</comment>
<organism evidence="22 23">
    <name type="scientific">Amphiprion ocellaris</name>
    <name type="common">Clown anemonefish</name>
    <dbReference type="NCBI Taxonomy" id="80972"/>
    <lineage>
        <taxon>Eukaryota</taxon>
        <taxon>Metazoa</taxon>
        <taxon>Chordata</taxon>
        <taxon>Craniata</taxon>
        <taxon>Vertebrata</taxon>
        <taxon>Euteleostomi</taxon>
        <taxon>Actinopterygii</taxon>
        <taxon>Neopterygii</taxon>
        <taxon>Teleostei</taxon>
        <taxon>Neoteleostei</taxon>
        <taxon>Acanthomorphata</taxon>
        <taxon>Ovalentaria</taxon>
        <taxon>Pomacentridae</taxon>
        <taxon>Amphiprion</taxon>
    </lineage>
</organism>
<keyword evidence="9" id="KW-0493">Microtubule</keyword>
<dbReference type="AlphaFoldDB" id="A0AAQ5ZN12"/>
<sequence length="244" mass="26985">MPGMEEFHTGSEGSFNSDEADNIVKECIDNVVGGDDYSQSQVNKWTASIVERCLTQLVKMGKPYKYIVTCAVMQKTGAGLHTANSCYWDTAMDDSESMRNSSESLRKLHREVGKPHHVLCGQRVCCGHRIETFMNRLTRSAVHSGGQQGASQGHSPHPYSCVHPATPQTAAQVPTAASFPAFRRMYQPHVCIYLVLPLQCFNNFTFMPNSSCKQHILFSFVSVSSVISIKSVREKRFFVPGAAG</sequence>
<dbReference type="PANTHER" id="PTHR21255">
    <property type="entry name" value="T-COMPLEX-ASSOCIATED-TESTIS-EXPRESSED 1/ DYNEIN LIGHT CHAIN"/>
    <property type="match status" value="1"/>
</dbReference>
<keyword evidence="5" id="KW-0813">Transport</keyword>
<evidence type="ECO:0000256" key="20">
    <source>
        <dbReference type="ARBA" id="ARBA00039901"/>
    </source>
</evidence>
<evidence type="ECO:0000256" key="21">
    <source>
        <dbReference type="ARBA" id="ARBA00046439"/>
    </source>
</evidence>
<evidence type="ECO:0000256" key="2">
    <source>
        <dbReference type="ARBA" id="ARBA00004245"/>
    </source>
</evidence>
<evidence type="ECO:0000256" key="6">
    <source>
        <dbReference type="ARBA" id="ARBA00022454"/>
    </source>
</evidence>
<keyword evidence="23" id="KW-1185">Reference proteome</keyword>
<comment type="function">
    <text evidence="19">Acts as one of several non-catalytic accessory components of the cytoplasmic dynein 1 complex that are thought to be involved in linking dynein to cargos and to adapter proteins that regulate dynein function. Cytoplasmic dynein 1 acts as a motor for the intracellular retrograde motility of vesicles and organelles along microtubules. Probably binds BUB3 as part of transport cargo. Required for the efficient progression through mitosis.</text>
</comment>
<protein>
    <recommendedName>
        <fullName evidence="20">Dynein light chain Tctex-type 3</fullName>
    </recommendedName>
</protein>
<evidence type="ECO:0000313" key="22">
    <source>
        <dbReference type="Ensembl" id="ENSAOCP00000067458.1"/>
    </source>
</evidence>
<dbReference type="GO" id="GO:0005737">
    <property type="term" value="C:cytoplasm"/>
    <property type="evidence" value="ECO:0007669"/>
    <property type="project" value="TreeGrafter"/>
</dbReference>
<evidence type="ECO:0000256" key="9">
    <source>
        <dbReference type="ARBA" id="ARBA00022701"/>
    </source>
</evidence>
<dbReference type="GO" id="GO:0045505">
    <property type="term" value="F:dynein intermediate chain binding"/>
    <property type="evidence" value="ECO:0007669"/>
    <property type="project" value="TreeGrafter"/>
</dbReference>
<reference evidence="22" key="3">
    <citation type="submission" date="2025-09" db="UniProtKB">
        <authorList>
            <consortium name="Ensembl"/>
        </authorList>
    </citation>
    <scope>IDENTIFICATION</scope>
</reference>
<keyword evidence="7" id="KW-0963">Cytoplasm</keyword>
<reference evidence="22 23" key="1">
    <citation type="submission" date="2022-01" db="EMBL/GenBank/DDBJ databases">
        <title>A chromosome-scale genome assembly of the false clownfish, Amphiprion ocellaris.</title>
        <authorList>
            <person name="Ryu T."/>
        </authorList>
    </citation>
    <scope>NUCLEOTIDE SEQUENCE [LARGE SCALE GENOMIC DNA]</scope>
</reference>
<evidence type="ECO:0000256" key="11">
    <source>
        <dbReference type="ARBA" id="ARBA00022838"/>
    </source>
</evidence>
<dbReference type="GO" id="GO:0005874">
    <property type="term" value="C:microtubule"/>
    <property type="evidence" value="ECO:0007669"/>
    <property type="project" value="UniProtKB-KW"/>
</dbReference>
<evidence type="ECO:0000256" key="13">
    <source>
        <dbReference type="ARBA" id="ARBA00023074"/>
    </source>
</evidence>
<keyword evidence="8" id="KW-0132">Cell division</keyword>
<accession>A0AAQ5ZN12</accession>
<evidence type="ECO:0000256" key="19">
    <source>
        <dbReference type="ARBA" id="ARBA00037393"/>
    </source>
</evidence>
<keyword evidence="14" id="KW-0505">Motor protein</keyword>
<dbReference type="GO" id="GO:0051301">
    <property type="term" value="P:cell division"/>
    <property type="evidence" value="ECO:0007669"/>
    <property type="project" value="UniProtKB-KW"/>
</dbReference>
<evidence type="ECO:0000256" key="5">
    <source>
        <dbReference type="ARBA" id="ARBA00022448"/>
    </source>
</evidence>
<evidence type="ECO:0000256" key="1">
    <source>
        <dbReference type="ARBA" id="ARBA00004123"/>
    </source>
</evidence>
<dbReference type="PANTHER" id="PTHR21255:SF20">
    <property type="entry name" value="DYNEIN LIGHT CHAIN TCTEX-TYPE 3"/>
    <property type="match status" value="1"/>
</dbReference>
<dbReference type="Pfam" id="PF03645">
    <property type="entry name" value="Tctex-1"/>
    <property type="match status" value="1"/>
</dbReference>